<comment type="caution">
    <text evidence="1">The sequence shown here is derived from an EMBL/GenBank/DDBJ whole genome shotgun (WGS) entry which is preliminary data.</text>
</comment>
<evidence type="ECO:0000313" key="1">
    <source>
        <dbReference type="EMBL" id="KAK8943352.1"/>
    </source>
</evidence>
<dbReference type="Proteomes" id="UP001412067">
    <property type="component" value="Unassembled WGS sequence"/>
</dbReference>
<keyword evidence="2" id="KW-1185">Reference proteome</keyword>
<dbReference type="Gene3D" id="3.40.140.10">
    <property type="entry name" value="Cytidine Deaminase, domain 2"/>
    <property type="match status" value="1"/>
</dbReference>
<dbReference type="PANTHER" id="PTHR12947">
    <property type="entry name" value="AMSH-LIKE PROTEASE"/>
    <property type="match status" value="1"/>
</dbReference>
<dbReference type="EMBL" id="JBBWWR010000018">
    <property type="protein sequence ID" value="KAK8943352.1"/>
    <property type="molecule type" value="Genomic_DNA"/>
</dbReference>
<proteinExistence type="predicted"/>
<name>A0ABR2LKK6_9ASPA</name>
<organism evidence="1 2">
    <name type="scientific">Platanthera guangdongensis</name>
    <dbReference type="NCBI Taxonomy" id="2320717"/>
    <lineage>
        <taxon>Eukaryota</taxon>
        <taxon>Viridiplantae</taxon>
        <taxon>Streptophyta</taxon>
        <taxon>Embryophyta</taxon>
        <taxon>Tracheophyta</taxon>
        <taxon>Spermatophyta</taxon>
        <taxon>Magnoliopsida</taxon>
        <taxon>Liliopsida</taxon>
        <taxon>Asparagales</taxon>
        <taxon>Orchidaceae</taxon>
        <taxon>Orchidoideae</taxon>
        <taxon>Orchideae</taxon>
        <taxon>Orchidinae</taxon>
        <taxon>Platanthera</taxon>
    </lineage>
</organism>
<accession>A0ABR2LKK6</accession>
<sequence length="142" mass="16477">MNQSYLPRSGKDDEEQQLWGCIFHLRQLLIGTGLELLTYDSRELWSAREDEVEMVPRKYLMLSKQIVVEVRILVSSMRQKSGIFRLSEPGGIDVVRHCPERGFHSHQETADGTPIYEICSDVHINPNLTFDIFDMRLRPAED</sequence>
<protein>
    <submittedName>
        <fullName evidence="1">AMSH-like ubiquitin thioesterase 2</fullName>
    </submittedName>
</protein>
<reference evidence="1 2" key="1">
    <citation type="journal article" date="2022" name="Nat. Plants">
        <title>Genomes of leafy and leafless Platanthera orchids illuminate the evolution of mycoheterotrophy.</title>
        <authorList>
            <person name="Li M.H."/>
            <person name="Liu K.W."/>
            <person name="Li Z."/>
            <person name="Lu H.C."/>
            <person name="Ye Q.L."/>
            <person name="Zhang D."/>
            <person name="Wang J.Y."/>
            <person name="Li Y.F."/>
            <person name="Zhong Z.M."/>
            <person name="Liu X."/>
            <person name="Yu X."/>
            <person name="Liu D.K."/>
            <person name="Tu X.D."/>
            <person name="Liu B."/>
            <person name="Hao Y."/>
            <person name="Liao X.Y."/>
            <person name="Jiang Y.T."/>
            <person name="Sun W.H."/>
            <person name="Chen J."/>
            <person name="Chen Y.Q."/>
            <person name="Ai Y."/>
            <person name="Zhai J.W."/>
            <person name="Wu S.S."/>
            <person name="Zhou Z."/>
            <person name="Hsiao Y.Y."/>
            <person name="Wu W.L."/>
            <person name="Chen Y.Y."/>
            <person name="Lin Y.F."/>
            <person name="Hsu J.L."/>
            <person name="Li C.Y."/>
            <person name="Wang Z.W."/>
            <person name="Zhao X."/>
            <person name="Zhong W.Y."/>
            <person name="Ma X.K."/>
            <person name="Ma L."/>
            <person name="Huang J."/>
            <person name="Chen G.Z."/>
            <person name="Huang M.Z."/>
            <person name="Huang L."/>
            <person name="Peng D.H."/>
            <person name="Luo Y.B."/>
            <person name="Zou S.Q."/>
            <person name="Chen S.P."/>
            <person name="Lan S."/>
            <person name="Tsai W.C."/>
            <person name="Van de Peer Y."/>
            <person name="Liu Z.J."/>
        </authorList>
    </citation>
    <scope>NUCLEOTIDE SEQUENCE [LARGE SCALE GENOMIC DNA]</scope>
    <source>
        <strain evidence="1">Lor288</strain>
    </source>
</reference>
<dbReference type="PANTHER" id="PTHR12947:SF13">
    <property type="entry name" value="FI19924P1"/>
    <property type="match status" value="1"/>
</dbReference>
<evidence type="ECO:0000313" key="2">
    <source>
        <dbReference type="Proteomes" id="UP001412067"/>
    </source>
</evidence>
<gene>
    <name evidence="1" type="primary">AMSH2</name>
    <name evidence="1" type="ORF">KSP40_PGU016104</name>
</gene>